<dbReference type="EMBL" id="JABFAC010000012">
    <property type="protein sequence ID" value="MBA0630572.1"/>
    <property type="molecule type" value="Genomic_DNA"/>
</dbReference>
<evidence type="ECO:0000313" key="1">
    <source>
        <dbReference type="EMBL" id="MBA0630572.1"/>
    </source>
</evidence>
<proteinExistence type="predicted"/>
<accession>A0A7J8SYH1</accession>
<protein>
    <submittedName>
        <fullName evidence="1">Uncharacterized protein</fullName>
    </submittedName>
</protein>
<name>A0A7J8SYH1_GOSDV</name>
<dbReference type="AlphaFoldDB" id="A0A7J8SYH1"/>
<organism evidence="1 2">
    <name type="scientific">Gossypium davidsonii</name>
    <name type="common">Davidson's cotton</name>
    <name type="synonym">Gossypium klotzschianum subsp. davidsonii</name>
    <dbReference type="NCBI Taxonomy" id="34287"/>
    <lineage>
        <taxon>Eukaryota</taxon>
        <taxon>Viridiplantae</taxon>
        <taxon>Streptophyta</taxon>
        <taxon>Embryophyta</taxon>
        <taxon>Tracheophyta</taxon>
        <taxon>Spermatophyta</taxon>
        <taxon>Magnoliopsida</taxon>
        <taxon>eudicotyledons</taxon>
        <taxon>Gunneridae</taxon>
        <taxon>Pentapetalae</taxon>
        <taxon>rosids</taxon>
        <taxon>malvids</taxon>
        <taxon>Malvales</taxon>
        <taxon>Malvaceae</taxon>
        <taxon>Malvoideae</taxon>
        <taxon>Gossypium</taxon>
    </lineage>
</organism>
<evidence type="ECO:0000313" key="2">
    <source>
        <dbReference type="Proteomes" id="UP000593561"/>
    </source>
</evidence>
<gene>
    <name evidence="1" type="ORF">Godav_002655</name>
</gene>
<reference evidence="1 2" key="1">
    <citation type="journal article" date="2019" name="Genome Biol. Evol.">
        <title>Insights into the evolution of the New World diploid cottons (Gossypium, subgenus Houzingenia) based on genome sequencing.</title>
        <authorList>
            <person name="Grover C.E."/>
            <person name="Arick M.A. 2nd"/>
            <person name="Thrash A."/>
            <person name="Conover J.L."/>
            <person name="Sanders W.S."/>
            <person name="Peterson D.G."/>
            <person name="Frelichowski J.E."/>
            <person name="Scheffler J.A."/>
            <person name="Scheffler B.E."/>
            <person name="Wendel J.F."/>
        </authorList>
    </citation>
    <scope>NUCLEOTIDE SEQUENCE [LARGE SCALE GENOMIC DNA]</scope>
    <source>
        <strain evidence="1">27</strain>
        <tissue evidence="1">Leaf</tissue>
    </source>
</reference>
<keyword evidence="2" id="KW-1185">Reference proteome</keyword>
<dbReference type="Proteomes" id="UP000593561">
    <property type="component" value="Unassembled WGS sequence"/>
</dbReference>
<sequence length="31" mass="3504">MWGVYHHFGGRAVTIGVTGGWVYTHRVRSIC</sequence>
<comment type="caution">
    <text evidence="1">The sequence shown here is derived from an EMBL/GenBank/DDBJ whole genome shotgun (WGS) entry which is preliminary data.</text>
</comment>